<sequence>MADTTPLLRRRPALHAGDNDDIEREFDHLRSLARAEADKRNSCFDRSRQAYKSGDGAAAKALSNEGKKHDAKMDEYNRQASEYIFRENNAPGRVEPDAIDLHGQFVEEAERILEQRIREDQARGQTHLHAIVGKGNHSAGHVQKLKPKVEELCRELGLRYQTEENAGRIYINLQGGEPVPPQHHPQQQQPSYHQPHHQQPHHHQPQHHQQQQQQHGHANQQDDVAQMVEKALPRILRKLEKACCDIKSGSLRDRERALDDLAQLLRNRAANLAALEDKGYHEIFEAIFGFVLGEVRVYRDSKLSKRNGAASRLAKCAAALRVATARGSPKLGRKTLLALVDHITELLSGPDGLIEPLVADYVKALTEVLRPSHVEFFATKNAVPWGKCVDFLIIVAENSLPSGTLGRDSHSIAAPLRDSLRSLQYLVQAANAPSSRSQDVMDLVLRVLGLKQLSLGSTQTACFSIINTIFASTHADDLAFANDLVRRLLPLMAYWWRTDRVSQDELIKALRNEISKTVILTHLHVEHLAVVNWDSGVRDLVQDLLEPLWLEYSRRNEAFQLQLDDLTFCPDSLHVSNGSMRLDLFGLRHHNIEGEGPWALVQNLALLEAILLRPRKSQAKWANEPSSKKRRLTDSSSRLRLKLKSRDVGLQRTALQLIPFLIATCALEKADAVELFTELVSYVTDKNTVTVSWALIACASCAALPDLRKDHGDEWRQLWHVAARSLSLPATSRASCVLLLAILQTGLVPYHSLAEDINGFVVTADVNGPAILCDASLSLMSRLFHERNARLPSASQATSSHVIRWVFMRWNPNESGYSSLQSLHVSPLQFVNLLRACCGAQPVAWSGQPAISGSTLGEAWRLHEEIAPFIRYLLLLERKEVVLPSEDSGCLSTESQNSQPTNLGNSYSSMKLTLELLCPKLEDLRSLCESWNDQTTRAGKRCSLEGFQSLLSACLISALLLPQFRQLNSAQSSKVEAELVEIVEQGLASALSSAEPVAAIHLALRLLRCCMPDLTTDNLNHVHRDHSGLLRIMAIVASSLDRTELGFGSQDSDLMGIDDELDDTQVSKATTLSNSAPLPRQVQQLSINPRAFYIETKARLALFQTVHTDSSQVGLVPKAWLDSTLSMSDDDVLSCRGLLIELSTCDLTMNSDNALDLVQRLGSIMSKSEYQSCEVALTACIEVLNGLHQLWLGDTQDLAESAGDFYHYFIKVALPSGVFTPRAQISMARLLFTLLRVDPDYGTKLGLNSCRTSLLYILSSGTMKVKYFIGDKIAGIFELFILQLHDDVFVDVLENLPTDAEDTAGIAFRLLVLSRLACRWPTLLRRCIYHIFETPGKIPEATDYATWCLADVARELDLASPKKLFELFSRQLLYTWMENDALADIPFSIFGFDDLESLLTMAQAEAVALAMMRGQEVVSQDLARFIGSSEKELLQRNFTTTISYCMMYADVSGGPGPMERLETVLGSQAYMAAIYTNFVDIVALCFNVVDQDSSPEKVFRRYTDLVYAADNLKAIRDMAHSPAGLPPNQQPTFRTKFVIHNLLKLCRRTEFEFHKLWTPALAMSVIRQLFNTVHPALGSLHACSVLRKVRLVLCLAGPVALNTFCLEMLLNSMRGFMVDSECADDALGMTQYLLVGGSRYLRQVPSFLAGYALSTLTSLRVFLESSQASTTQESQFKATMDKAQRFHEFFGNYLANYTSSAFRSEVHTAAFKSITQSAGLIRSSGNAEKSMPESKLLLEILQDGASGQGLLDESSRELALRLLCGDFTLPAAIADDIVESDEEAVSYAGAVWRSCEAQKLSPSYLAWAGRVVGRSFSASGYIPDGILRESRLRQYEEMVPGGPNRSETGLLCLLQRLASSQDPVVAGLSEVTLRTVVSQAVLKEDAELLAACQKTLTEALFLASQWGAYRSPPSEALETPVFSDAWTEDIRSDQWLSKLSVCLAKSVPGSILLSALPSGLGRLRDMAEKSLPFVVHLVLSFQMKQPATKRQLSAAIKEWLGCKEPSARSNLKLLIDTILYLRTQEYPKESSIDDRSHWLDIDYPIAAAAASRCGMYKTALLFAELAASSDSTRASRRSSQARDLDMNDTLLTIFENIDDPDIYYGLAQDASLANVIARLEHEKEGHKCLAFRGAQFDSHLRFQSQEAEPDVRALVGTLGTIGLSGLSHSLLQTQQDIGSSGSVTETTYRSARRLEMWDLPAPSSSENHSVVVYKAYQSIQQAVDLPKARSAVYDGISHIMRGLTGASLNATGLRSRLASLASLTELDDILNAADTTGIDKVLQKFHGRCQWMRSGLYDDVSQILSCRETTTSMLSQHEDLMGSVKLPVASLRRLQVETMLLASDIYRYHQATQESLNISTALNMLVPVCEKLGLNVDAAVKMEVASSLWEHGEMSSSIRMLQAIDKGSSLGKQTIHVSRSELWSKIGHKVSIARLEKPHDIQKTYLEPALKELKRDGSQVEQAGAVYHQFATFCDEQLQDADGLEDLERLQSLRKGKSDEVAELKNLVSSTKESQLRTKYAHVLAREKQWLELDEQELRRVEQTRSEFVRLSLENYLLSLAASDEHNNDALRFTALWLERSMEDGTNKAVARHLDQVPTRKFVGLMNQLTSRLQKQESDFQKLLFKLVLNICVDHPYHGMYQIWSGTKAKAQQKDEVAVLRVKATERVAQRLADNKAVTSVWQSVDKACKSYHGLAVEKGKEYKSGAKVSLKESKAGQGLVACLARYSIPPPTMHLDVSASKDYSDVPHMVRLEPTMTIASGISAPKIITVVGSNGIKYRQLVKGGHDDLRQDAIMEQVFAAVSSLLKLHRSTRQRRLGIRTYKVLPLTTASGLIEFVPNTIPLHDFLMPAHERYHPKDLKGSQCRRELSGVQHRTVDVRVNTYRKVTERFQPVMRYFFMEKFNDPDEWFSRRLAYTRSTAAISMLGHILGLGDRHGHNILLDTKTGEAVHIDLGVAFEAGRILPVPELVPFRLTRDIVDGMGITKTEGVFRRCCEFTLDALREEQYSIMTILDVLRYDPLYTWSISPVRLAKLQKARAEDDGPEASEQHAETEASKGRGGSRFNEPSEADRALEVVRKKLSKTLSVKATVNDLINQASDERNLAVLFAGWAAYA</sequence>
<evidence type="ECO:0000259" key="24">
    <source>
        <dbReference type="PROSITE" id="PS51189"/>
    </source>
</evidence>
<keyword evidence="12 20" id="KW-0418">Kinase</keyword>
<keyword evidence="16 20" id="KW-0539">Nucleus</keyword>
<evidence type="ECO:0000256" key="1">
    <source>
        <dbReference type="ARBA" id="ARBA00004123"/>
    </source>
</evidence>
<evidence type="ECO:0000256" key="10">
    <source>
        <dbReference type="ARBA" id="ARBA00022741"/>
    </source>
</evidence>
<feature type="region of interest" description="Disordered" evidence="21">
    <location>
        <begin position="3037"/>
        <end position="3070"/>
    </location>
</feature>
<dbReference type="SMART" id="SM01342">
    <property type="entry name" value="TAN"/>
    <property type="match status" value="1"/>
</dbReference>
<dbReference type="OrthoDB" id="381190at2759"/>
<dbReference type="PROSITE" id="PS00916">
    <property type="entry name" value="PI3_4_KINASE_2"/>
    <property type="match status" value="1"/>
</dbReference>
<evidence type="ECO:0000256" key="7">
    <source>
        <dbReference type="ARBA" id="ARBA00022454"/>
    </source>
</evidence>
<organism evidence="26 27">
    <name type="scientific">Ophiocordyceps camponoti-rufipedis</name>
    <dbReference type="NCBI Taxonomy" id="2004952"/>
    <lineage>
        <taxon>Eukaryota</taxon>
        <taxon>Fungi</taxon>
        <taxon>Dikarya</taxon>
        <taxon>Ascomycota</taxon>
        <taxon>Pezizomycotina</taxon>
        <taxon>Sordariomycetes</taxon>
        <taxon>Hypocreomycetidae</taxon>
        <taxon>Hypocreales</taxon>
        <taxon>Ophiocordycipitaceae</taxon>
        <taxon>Ophiocordyceps</taxon>
    </lineage>
</organism>
<accession>A0A2C5Z1X2</accession>
<evidence type="ECO:0000313" key="27">
    <source>
        <dbReference type="Proteomes" id="UP000226431"/>
    </source>
</evidence>
<evidence type="ECO:0000313" key="26">
    <source>
        <dbReference type="EMBL" id="PHH73843.1"/>
    </source>
</evidence>
<evidence type="ECO:0000256" key="9">
    <source>
        <dbReference type="ARBA" id="ARBA00022679"/>
    </source>
</evidence>
<feature type="domain" description="FATC" evidence="25">
    <location>
        <begin position="3083"/>
        <end position="3115"/>
    </location>
</feature>
<dbReference type="PROSITE" id="PS00915">
    <property type="entry name" value="PI3_4_KINASE_1"/>
    <property type="match status" value="1"/>
</dbReference>
<dbReference type="GO" id="GO:0000781">
    <property type="term" value="C:chromosome, telomeric region"/>
    <property type="evidence" value="ECO:0007669"/>
    <property type="project" value="UniProtKB-SubCell"/>
</dbReference>
<dbReference type="Pfam" id="PF02259">
    <property type="entry name" value="FAT"/>
    <property type="match status" value="1"/>
</dbReference>
<dbReference type="PROSITE" id="PS50290">
    <property type="entry name" value="PI3_4_KINASE_3"/>
    <property type="match status" value="1"/>
</dbReference>
<dbReference type="Proteomes" id="UP000226431">
    <property type="component" value="Unassembled WGS sequence"/>
</dbReference>
<dbReference type="EC" id="2.7.11.1" evidence="5 20"/>
<evidence type="ECO:0000256" key="12">
    <source>
        <dbReference type="ARBA" id="ARBA00022777"/>
    </source>
</evidence>
<evidence type="ECO:0000256" key="4">
    <source>
        <dbReference type="ARBA" id="ARBA00011370"/>
    </source>
</evidence>
<dbReference type="SUPFAM" id="SSF56112">
    <property type="entry name" value="Protein kinase-like (PK-like)"/>
    <property type="match status" value="1"/>
</dbReference>
<evidence type="ECO:0000256" key="19">
    <source>
        <dbReference type="ARBA" id="ARBA00048679"/>
    </source>
</evidence>
<feature type="compositionally biased region" description="Basic residues" evidence="21">
    <location>
        <begin position="194"/>
        <end position="206"/>
    </location>
</feature>
<dbReference type="FunFam" id="3.30.1010.10:FF:000019">
    <property type="entry name" value="Serine/threonine-protein kinase Tel1"/>
    <property type="match status" value="1"/>
</dbReference>
<name>A0A2C5Z1X2_9HYPO</name>
<dbReference type="CDD" id="cd05171">
    <property type="entry name" value="PIKKc_ATM"/>
    <property type="match status" value="1"/>
</dbReference>
<dbReference type="PROSITE" id="PS50828">
    <property type="entry name" value="SMR"/>
    <property type="match status" value="1"/>
</dbReference>
<dbReference type="PROSITE" id="PS51190">
    <property type="entry name" value="FATC"/>
    <property type="match status" value="1"/>
</dbReference>
<keyword evidence="14 20" id="KW-0156">Chromatin regulator</keyword>
<dbReference type="PROSITE" id="PS51189">
    <property type="entry name" value="FAT"/>
    <property type="match status" value="1"/>
</dbReference>
<dbReference type="Pfam" id="PF02260">
    <property type="entry name" value="FATC"/>
    <property type="match status" value="1"/>
</dbReference>
<evidence type="ECO:0000256" key="5">
    <source>
        <dbReference type="ARBA" id="ARBA00012513"/>
    </source>
</evidence>
<feature type="domain" description="FAT" evidence="24">
    <location>
        <begin position="2045"/>
        <end position="2649"/>
    </location>
</feature>
<feature type="domain" description="Smr" evidence="23">
    <location>
        <begin position="99"/>
        <end position="174"/>
    </location>
</feature>
<evidence type="ECO:0000256" key="6">
    <source>
        <dbReference type="ARBA" id="ARBA00014619"/>
    </source>
</evidence>
<dbReference type="InterPro" id="IPR003151">
    <property type="entry name" value="PIK-rel_kinase_FAT"/>
</dbReference>
<dbReference type="InterPro" id="IPR014009">
    <property type="entry name" value="PIK_FAT"/>
</dbReference>
<dbReference type="Gene3D" id="1.10.1070.11">
    <property type="entry name" value="Phosphatidylinositol 3-/4-kinase, catalytic domain"/>
    <property type="match status" value="1"/>
</dbReference>
<keyword evidence="13 20" id="KW-0067">ATP-binding</keyword>
<evidence type="ECO:0000259" key="23">
    <source>
        <dbReference type="PROSITE" id="PS50828"/>
    </source>
</evidence>
<evidence type="ECO:0000256" key="11">
    <source>
        <dbReference type="ARBA" id="ARBA00022763"/>
    </source>
</evidence>
<dbReference type="GO" id="GO:0005634">
    <property type="term" value="C:nucleus"/>
    <property type="evidence" value="ECO:0007669"/>
    <property type="project" value="UniProtKB-SubCell"/>
</dbReference>
<comment type="caution">
    <text evidence="26">The sequence shown here is derived from an EMBL/GenBank/DDBJ whole genome shotgun (WGS) entry which is preliminary data.</text>
</comment>
<dbReference type="Pfam" id="PF08590">
    <property type="entry name" value="DUF1771"/>
    <property type="match status" value="1"/>
</dbReference>
<feature type="region of interest" description="Disordered" evidence="21">
    <location>
        <begin position="173"/>
        <end position="222"/>
    </location>
</feature>
<evidence type="ECO:0000256" key="17">
    <source>
        <dbReference type="ARBA" id="ARBA00025079"/>
    </source>
</evidence>
<evidence type="ECO:0000256" key="2">
    <source>
        <dbReference type="ARBA" id="ARBA00004574"/>
    </source>
</evidence>
<keyword evidence="10 20" id="KW-0547">Nucleotide-binding</keyword>
<dbReference type="GO" id="GO:0005524">
    <property type="term" value="F:ATP binding"/>
    <property type="evidence" value="ECO:0007669"/>
    <property type="project" value="UniProtKB-KW"/>
</dbReference>
<evidence type="ECO:0000256" key="14">
    <source>
        <dbReference type="ARBA" id="ARBA00022853"/>
    </source>
</evidence>
<evidence type="ECO:0000259" key="25">
    <source>
        <dbReference type="PROSITE" id="PS51190"/>
    </source>
</evidence>
<feature type="compositionally biased region" description="Low complexity" evidence="21">
    <location>
        <begin position="207"/>
        <end position="221"/>
    </location>
</feature>
<keyword evidence="11 20" id="KW-0227">DNA damage</keyword>
<comment type="subunit">
    <text evidence="4">Associates with DNA double-strand breaks.</text>
</comment>
<reference evidence="26 27" key="1">
    <citation type="submission" date="2017-06" db="EMBL/GenBank/DDBJ databases">
        <title>Ant-infecting Ophiocordyceps genomes reveal a high diversity of potential behavioral manipulation genes and a possible major role for enterotoxins.</title>
        <authorList>
            <person name="De Bekker C."/>
            <person name="Evans H.C."/>
            <person name="Brachmann A."/>
            <person name="Hughes D.P."/>
        </authorList>
    </citation>
    <scope>NUCLEOTIDE SEQUENCE [LARGE SCALE GENOMIC DNA]</scope>
    <source>
        <strain evidence="26 27">Map16</strain>
    </source>
</reference>
<dbReference type="GO" id="GO:0035556">
    <property type="term" value="P:intracellular signal transduction"/>
    <property type="evidence" value="ECO:0007669"/>
    <property type="project" value="UniProtKB-ARBA"/>
</dbReference>
<comment type="subcellular location">
    <subcellularLocation>
        <location evidence="2 20">Chromosome</location>
        <location evidence="2 20">Telomere</location>
    </subcellularLocation>
    <subcellularLocation>
        <location evidence="1 20">Nucleus</location>
    </subcellularLocation>
</comment>
<dbReference type="EMBL" id="NJES01000314">
    <property type="protein sequence ID" value="PHH73843.1"/>
    <property type="molecule type" value="Genomic_DNA"/>
</dbReference>
<dbReference type="InterPro" id="IPR000403">
    <property type="entry name" value="PI3/4_kinase_cat_dom"/>
</dbReference>
<evidence type="ECO:0000256" key="21">
    <source>
        <dbReference type="SAM" id="MobiDB-lite"/>
    </source>
</evidence>
<dbReference type="InterPro" id="IPR038980">
    <property type="entry name" value="ATM_plant"/>
</dbReference>
<evidence type="ECO:0000256" key="8">
    <source>
        <dbReference type="ARBA" id="ARBA00022527"/>
    </source>
</evidence>
<keyword evidence="27" id="KW-1185">Reference proteome</keyword>
<dbReference type="InterPro" id="IPR002625">
    <property type="entry name" value="Smr_dom"/>
</dbReference>
<comment type="catalytic activity">
    <reaction evidence="18 20">
        <text>L-threonyl-[protein] + ATP = O-phospho-L-threonyl-[protein] + ADP + H(+)</text>
        <dbReference type="Rhea" id="RHEA:46608"/>
        <dbReference type="Rhea" id="RHEA-COMP:11060"/>
        <dbReference type="Rhea" id="RHEA-COMP:11605"/>
        <dbReference type="ChEBI" id="CHEBI:15378"/>
        <dbReference type="ChEBI" id="CHEBI:30013"/>
        <dbReference type="ChEBI" id="CHEBI:30616"/>
        <dbReference type="ChEBI" id="CHEBI:61977"/>
        <dbReference type="ChEBI" id="CHEBI:456216"/>
        <dbReference type="EC" id="2.7.11.1"/>
    </reaction>
</comment>
<dbReference type="InterPro" id="IPR021668">
    <property type="entry name" value="TAN"/>
</dbReference>
<dbReference type="InterPro" id="IPR011009">
    <property type="entry name" value="Kinase-like_dom_sf"/>
</dbReference>
<dbReference type="InterPro" id="IPR003152">
    <property type="entry name" value="FATC_dom"/>
</dbReference>
<dbReference type="PANTHER" id="PTHR37079:SF4">
    <property type="entry name" value="SERINE_THREONINE-PROTEIN KINASE ATM"/>
    <property type="match status" value="1"/>
</dbReference>
<comment type="function">
    <text evidence="17 20">Serine/threonine protein kinase which activates checkpoint signaling upon genotoxic stresses such as ionizing radiation (IR), ultraviolet light (UV), or DNA replication stalling, thereby acting as a DNA damage sensor. Recognizes the substrate consensus sequence [ST]-Q. Phosphorylates histone H2A to form H2AS128ph (gamma-H2A) at sites of DNA damage, involved in the regulation of DNA damage response mechanism. Required for the control of telomere length and genome stability.</text>
</comment>
<protein>
    <recommendedName>
        <fullName evidence="6 20">Serine/threonine-protein kinase Tel1</fullName>
        <ecNumber evidence="5 20">2.7.11.1</ecNumber>
    </recommendedName>
</protein>
<dbReference type="InterPro" id="IPR044107">
    <property type="entry name" value="PIKKc_ATM"/>
</dbReference>
<dbReference type="SMART" id="SM00146">
    <property type="entry name" value="PI3Kc"/>
    <property type="match status" value="1"/>
</dbReference>
<dbReference type="GO" id="GO:0006325">
    <property type="term" value="P:chromatin organization"/>
    <property type="evidence" value="ECO:0007669"/>
    <property type="project" value="UniProtKB-KW"/>
</dbReference>
<keyword evidence="15 20" id="KW-0779">Telomere</keyword>
<evidence type="ECO:0000256" key="3">
    <source>
        <dbReference type="ARBA" id="ARBA00010769"/>
    </source>
</evidence>
<dbReference type="InterPro" id="IPR036940">
    <property type="entry name" value="PI3/4_kinase_cat_sf"/>
</dbReference>
<dbReference type="GO" id="GO:0004674">
    <property type="term" value="F:protein serine/threonine kinase activity"/>
    <property type="evidence" value="ECO:0007669"/>
    <property type="project" value="UniProtKB-KW"/>
</dbReference>
<gene>
    <name evidence="26" type="ORF">CDD80_3533</name>
</gene>
<dbReference type="STRING" id="2004952.A0A2C5Z1X2"/>
<dbReference type="SMART" id="SM01343">
    <property type="entry name" value="FATC"/>
    <property type="match status" value="1"/>
</dbReference>
<evidence type="ECO:0000256" key="16">
    <source>
        <dbReference type="ARBA" id="ARBA00023242"/>
    </source>
</evidence>
<dbReference type="PANTHER" id="PTHR37079">
    <property type="entry name" value="SERINE/THREONINE-PROTEIN KINASE ATM"/>
    <property type="match status" value="1"/>
</dbReference>
<dbReference type="InterPro" id="IPR013899">
    <property type="entry name" value="DUF1771"/>
</dbReference>
<feature type="compositionally biased region" description="Low complexity" evidence="21">
    <location>
        <begin position="184"/>
        <end position="193"/>
    </location>
</feature>
<dbReference type="InterPro" id="IPR018936">
    <property type="entry name" value="PI3/4_kinase_CS"/>
</dbReference>
<dbReference type="Gene3D" id="3.30.1010.10">
    <property type="entry name" value="Phosphatidylinositol 3-kinase Catalytic Subunit, Chain A, domain 4"/>
    <property type="match status" value="1"/>
</dbReference>
<dbReference type="Pfam" id="PF11640">
    <property type="entry name" value="TAN"/>
    <property type="match status" value="1"/>
</dbReference>
<keyword evidence="7 20" id="KW-0158">Chromosome</keyword>
<keyword evidence="8 20" id="KW-0723">Serine/threonine-protein kinase</keyword>
<evidence type="ECO:0000256" key="18">
    <source>
        <dbReference type="ARBA" id="ARBA00047899"/>
    </source>
</evidence>
<dbReference type="Pfam" id="PF01713">
    <property type="entry name" value="Smr"/>
    <property type="match status" value="1"/>
</dbReference>
<evidence type="ECO:0000259" key="22">
    <source>
        <dbReference type="PROSITE" id="PS50290"/>
    </source>
</evidence>
<feature type="domain" description="PI3K/PI4K catalytic" evidence="22">
    <location>
        <begin position="2753"/>
        <end position="3063"/>
    </location>
</feature>
<dbReference type="InterPro" id="IPR036063">
    <property type="entry name" value="Smr_dom_sf"/>
</dbReference>
<evidence type="ECO:0000256" key="20">
    <source>
        <dbReference type="RuleBase" id="RU365027"/>
    </source>
</evidence>
<dbReference type="Pfam" id="PF00454">
    <property type="entry name" value="PI3_PI4_kinase"/>
    <property type="match status" value="1"/>
</dbReference>
<keyword evidence="9 20" id="KW-0808">Transferase</keyword>
<comment type="similarity">
    <text evidence="3 20">Belongs to the PI3/PI4-kinase family. ATM subfamily.</text>
</comment>
<feature type="compositionally biased region" description="Basic and acidic residues" evidence="21">
    <location>
        <begin position="3037"/>
        <end position="3057"/>
    </location>
</feature>
<dbReference type="SMART" id="SM01162">
    <property type="entry name" value="DUF1771"/>
    <property type="match status" value="1"/>
</dbReference>
<dbReference type="GO" id="GO:0106310">
    <property type="term" value="F:protein serine kinase activity"/>
    <property type="evidence" value="ECO:0007669"/>
    <property type="project" value="RHEA"/>
</dbReference>
<dbReference type="GO" id="GO:0006281">
    <property type="term" value="P:DNA repair"/>
    <property type="evidence" value="ECO:0007669"/>
    <property type="project" value="InterPro"/>
</dbReference>
<dbReference type="SUPFAM" id="SSF160443">
    <property type="entry name" value="SMR domain-like"/>
    <property type="match status" value="1"/>
</dbReference>
<dbReference type="Gene3D" id="3.30.1370.110">
    <property type="match status" value="1"/>
</dbReference>
<comment type="catalytic activity">
    <reaction evidence="19">
        <text>L-seryl-[protein] + ATP = O-phospho-L-seryl-[protein] + ADP + H(+)</text>
        <dbReference type="Rhea" id="RHEA:17989"/>
        <dbReference type="Rhea" id="RHEA-COMP:9863"/>
        <dbReference type="Rhea" id="RHEA-COMP:11604"/>
        <dbReference type="ChEBI" id="CHEBI:15378"/>
        <dbReference type="ChEBI" id="CHEBI:29999"/>
        <dbReference type="ChEBI" id="CHEBI:30616"/>
        <dbReference type="ChEBI" id="CHEBI:83421"/>
        <dbReference type="ChEBI" id="CHEBI:456216"/>
        <dbReference type="EC" id="2.7.11.1"/>
    </reaction>
</comment>
<proteinExistence type="inferred from homology"/>
<dbReference type="SMART" id="SM00463">
    <property type="entry name" value="SMR"/>
    <property type="match status" value="1"/>
</dbReference>
<evidence type="ECO:0000256" key="15">
    <source>
        <dbReference type="ARBA" id="ARBA00022895"/>
    </source>
</evidence>
<evidence type="ECO:0000256" key="13">
    <source>
        <dbReference type="ARBA" id="ARBA00022840"/>
    </source>
</evidence>